<dbReference type="InterPro" id="IPR032710">
    <property type="entry name" value="NTF2-like_dom_sf"/>
</dbReference>
<dbReference type="RefSeq" id="WP_380123142.1">
    <property type="nucleotide sequence ID" value="NZ_JBHSIU010000054.1"/>
</dbReference>
<reference evidence="3" key="1">
    <citation type="journal article" date="2019" name="Int. J. Syst. Evol. Microbiol.">
        <title>The Global Catalogue of Microorganisms (GCM) 10K type strain sequencing project: providing services to taxonomists for standard genome sequencing and annotation.</title>
        <authorList>
            <consortium name="The Broad Institute Genomics Platform"/>
            <consortium name="The Broad Institute Genome Sequencing Center for Infectious Disease"/>
            <person name="Wu L."/>
            <person name="Ma J."/>
        </authorList>
    </citation>
    <scope>NUCLEOTIDE SEQUENCE [LARGE SCALE GENOMIC DNA]</scope>
    <source>
        <strain evidence="3">CGMCC 4.7152</strain>
    </source>
</reference>
<evidence type="ECO:0000313" key="3">
    <source>
        <dbReference type="Proteomes" id="UP001595912"/>
    </source>
</evidence>
<evidence type="ECO:0000259" key="1">
    <source>
        <dbReference type="Pfam" id="PF14534"/>
    </source>
</evidence>
<name>A0ABV9W795_9ACTN</name>
<evidence type="ECO:0000313" key="2">
    <source>
        <dbReference type="EMBL" id="MFC5003830.1"/>
    </source>
</evidence>
<organism evidence="2 3">
    <name type="scientific">Dactylosporangium cerinum</name>
    <dbReference type="NCBI Taxonomy" id="1434730"/>
    <lineage>
        <taxon>Bacteria</taxon>
        <taxon>Bacillati</taxon>
        <taxon>Actinomycetota</taxon>
        <taxon>Actinomycetes</taxon>
        <taxon>Micromonosporales</taxon>
        <taxon>Micromonosporaceae</taxon>
        <taxon>Dactylosporangium</taxon>
    </lineage>
</organism>
<dbReference type="Gene3D" id="3.10.450.50">
    <property type="match status" value="1"/>
</dbReference>
<feature type="domain" description="DUF4440" evidence="1">
    <location>
        <begin position="15"/>
        <end position="126"/>
    </location>
</feature>
<proteinExistence type="predicted"/>
<accession>A0ABV9W795</accession>
<dbReference type="SUPFAM" id="SSF54427">
    <property type="entry name" value="NTF2-like"/>
    <property type="match status" value="1"/>
</dbReference>
<dbReference type="EMBL" id="JBHSIU010000054">
    <property type="protein sequence ID" value="MFC5003830.1"/>
    <property type="molecule type" value="Genomic_DNA"/>
</dbReference>
<gene>
    <name evidence="2" type="ORF">ACFPIJ_39155</name>
</gene>
<dbReference type="Proteomes" id="UP001595912">
    <property type="component" value="Unassembled WGS sequence"/>
</dbReference>
<dbReference type="Pfam" id="PF14534">
    <property type="entry name" value="DUF4440"/>
    <property type="match status" value="1"/>
</dbReference>
<comment type="caution">
    <text evidence="2">The sequence shown here is derived from an EMBL/GenBank/DDBJ whole genome shotgun (WGS) entry which is preliminary data.</text>
</comment>
<sequence>MADRTELLRELNNELWRPFRAAYAARDAAAFLALHSPDLIRASGTDGTVFGLDRYAAQVEPWFAGMAARGDVLDITFRFTERIAAPDLASERGVYRIVVAPVGADRLTFHGRFHTFARKVGGSWRIAVDYDSTDAGAVSAATYEAAAALDDVERFAG</sequence>
<keyword evidence="3" id="KW-1185">Reference proteome</keyword>
<protein>
    <submittedName>
        <fullName evidence="2">DUF4440 domain-containing protein</fullName>
    </submittedName>
</protein>
<dbReference type="InterPro" id="IPR027843">
    <property type="entry name" value="DUF4440"/>
</dbReference>